<dbReference type="AlphaFoldDB" id="A0A0C9ZDA1"/>
<reference evidence="2" key="2">
    <citation type="submission" date="2015-01" db="EMBL/GenBank/DDBJ databases">
        <title>Evolutionary Origins and Diversification of the Mycorrhizal Mutualists.</title>
        <authorList>
            <consortium name="DOE Joint Genome Institute"/>
            <consortium name="Mycorrhizal Genomics Consortium"/>
            <person name="Kohler A."/>
            <person name="Kuo A."/>
            <person name="Nagy L.G."/>
            <person name="Floudas D."/>
            <person name="Copeland A."/>
            <person name="Barry K.W."/>
            <person name="Cichocki N."/>
            <person name="Veneault-Fourrey C."/>
            <person name="LaButti K."/>
            <person name="Lindquist E.A."/>
            <person name="Lipzen A."/>
            <person name="Lundell T."/>
            <person name="Morin E."/>
            <person name="Murat C."/>
            <person name="Riley R."/>
            <person name="Ohm R."/>
            <person name="Sun H."/>
            <person name="Tunlid A."/>
            <person name="Henrissat B."/>
            <person name="Grigoriev I.V."/>
            <person name="Hibbett D.S."/>
            <person name="Martin F."/>
        </authorList>
    </citation>
    <scope>NUCLEOTIDE SEQUENCE [LARGE SCALE GENOMIC DNA]</scope>
    <source>
        <strain evidence="2">441</strain>
    </source>
</reference>
<gene>
    <name evidence="1" type="ORF">PISMIDRAFT_684689</name>
</gene>
<reference evidence="1 2" key="1">
    <citation type="submission" date="2014-04" db="EMBL/GenBank/DDBJ databases">
        <authorList>
            <consortium name="DOE Joint Genome Institute"/>
            <person name="Kuo A."/>
            <person name="Kohler A."/>
            <person name="Costa M.D."/>
            <person name="Nagy L.G."/>
            <person name="Floudas D."/>
            <person name="Copeland A."/>
            <person name="Barry K.W."/>
            <person name="Cichocki N."/>
            <person name="Veneault-Fourrey C."/>
            <person name="LaButti K."/>
            <person name="Lindquist E.A."/>
            <person name="Lipzen A."/>
            <person name="Lundell T."/>
            <person name="Morin E."/>
            <person name="Murat C."/>
            <person name="Sun H."/>
            <person name="Tunlid A."/>
            <person name="Henrissat B."/>
            <person name="Grigoriev I.V."/>
            <person name="Hibbett D.S."/>
            <person name="Martin F."/>
            <person name="Nordberg H.P."/>
            <person name="Cantor M.N."/>
            <person name="Hua S.X."/>
        </authorList>
    </citation>
    <scope>NUCLEOTIDE SEQUENCE [LARGE SCALE GENOMIC DNA]</scope>
    <source>
        <strain evidence="1 2">441</strain>
    </source>
</reference>
<dbReference type="HOGENOM" id="CLU_2705760_0_0_1"/>
<evidence type="ECO:0000313" key="2">
    <source>
        <dbReference type="Proteomes" id="UP000054018"/>
    </source>
</evidence>
<dbReference type="EMBL" id="KN833816">
    <property type="protein sequence ID" value="KIK17918.1"/>
    <property type="molecule type" value="Genomic_DNA"/>
</dbReference>
<proteinExistence type="predicted"/>
<name>A0A0C9ZDA1_9AGAM</name>
<evidence type="ECO:0000313" key="1">
    <source>
        <dbReference type="EMBL" id="KIK17918.1"/>
    </source>
</evidence>
<organism evidence="1 2">
    <name type="scientific">Pisolithus microcarpus 441</name>
    <dbReference type="NCBI Taxonomy" id="765257"/>
    <lineage>
        <taxon>Eukaryota</taxon>
        <taxon>Fungi</taxon>
        <taxon>Dikarya</taxon>
        <taxon>Basidiomycota</taxon>
        <taxon>Agaricomycotina</taxon>
        <taxon>Agaricomycetes</taxon>
        <taxon>Agaricomycetidae</taxon>
        <taxon>Boletales</taxon>
        <taxon>Sclerodermatineae</taxon>
        <taxon>Pisolithaceae</taxon>
        <taxon>Pisolithus</taxon>
    </lineage>
</organism>
<protein>
    <submittedName>
        <fullName evidence="1">Uncharacterized protein</fullName>
    </submittedName>
</protein>
<keyword evidence="2" id="KW-1185">Reference proteome</keyword>
<accession>A0A0C9ZDA1</accession>
<dbReference type="Proteomes" id="UP000054018">
    <property type="component" value="Unassembled WGS sequence"/>
</dbReference>
<sequence length="73" mass="8248">MSRAQDNDRAASTNYAISGIHNAHDLDSYSLHYWLGLSADEPVIPTCDYQLDIRTLVLHRDRRRIGILGGHSQ</sequence>